<reference evidence="2" key="1">
    <citation type="submission" date="2021-02" db="EMBL/GenBank/DDBJ databases">
        <authorList>
            <person name="Nowell W R."/>
        </authorList>
    </citation>
    <scope>NUCLEOTIDE SEQUENCE</scope>
</reference>
<feature type="compositionally biased region" description="Polar residues" evidence="1">
    <location>
        <begin position="97"/>
        <end position="114"/>
    </location>
</feature>
<accession>A0A816V5E1</accession>
<proteinExistence type="predicted"/>
<evidence type="ECO:0000313" key="2">
    <source>
        <dbReference type="EMBL" id="CAF2121820.1"/>
    </source>
</evidence>
<organism evidence="2 4">
    <name type="scientific">Rotaria magnacalcarata</name>
    <dbReference type="NCBI Taxonomy" id="392030"/>
    <lineage>
        <taxon>Eukaryota</taxon>
        <taxon>Metazoa</taxon>
        <taxon>Spiralia</taxon>
        <taxon>Gnathifera</taxon>
        <taxon>Rotifera</taxon>
        <taxon>Eurotatoria</taxon>
        <taxon>Bdelloidea</taxon>
        <taxon>Philodinida</taxon>
        <taxon>Philodinidae</taxon>
        <taxon>Rotaria</taxon>
    </lineage>
</organism>
<dbReference type="Proteomes" id="UP000663842">
    <property type="component" value="Unassembled WGS sequence"/>
</dbReference>
<comment type="caution">
    <text evidence="2">The sequence shown here is derived from an EMBL/GenBank/DDBJ whole genome shotgun (WGS) entry which is preliminary data.</text>
</comment>
<dbReference type="EMBL" id="CAJNRG010010382">
    <property type="protein sequence ID" value="CAF2121820.1"/>
    <property type="molecule type" value="Genomic_DNA"/>
</dbReference>
<dbReference type="EMBL" id="CAJOBF010001197">
    <property type="protein sequence ID" value="CAF3924407.1"/>
    <property type="molecule type" value="Genomic_DNA"/>
</dbReference>
<evidence type="ECO:0000256" key="1">
    <source>
        <dbReference type="SAM" id="MobiDB-lite"/>
    </source>
</evidence>
<feature type="region of interest" description="Disordered" evidence="1">
    <location>
        <begin position="82"/>
        <end position="114"/>
    </location>
</feature>
<dbReference type="Proteomes" id="UP000663887">
    <property type="component" value="Unassembled WGS sequence"/>
</dbReference>
<gene>
    <name evidence="3" type="ORF">UXM345_LOCUS11821</name>
    <name evidence="2" type="ORF">XDN619_LOCUS22860</name>
</gene>
<dbReference type="AlphaFoldDB" id="A0A816V5E1"/>
<evidence type="ECO:0000313" key="4">
    <source>
        <dbReference type="Proteomes" id="UP000663887"/>
    </source>
</evidence>
<evidence type="ECO:0000313" key="3">
    <source>
        <dbReference type="EMBL" id="CAF3924407.1"/>
    </source>
</evidence>
<name>A0A816V5E1_9BILA</name>
<protein>
    <submittedName>
        <fullName evidence="2">Uncharacterized protein</fullName>
    </submittedName>
</protein>
<sequence length="128" mass="15295">MNNILPTILTFIDVGYDIEKKKYYTTVLKENNIFIPDRYFLRMFQNGLIDKLINVVLDINIEQDVFELNSLMKIFNREETNDDNEQHIIKKRKLSEENNTNETMSSYSEPQVTGINEDEYENEEFLAW</sequence>